<protein>
    <submittedName>
        <fullName evidence="2">Uncharacterized protein</fullName>
    </submittedName>
</protein>
<feature type="region of interest" description="Disordered" evidence="1">
    <location>
        <begin position="16"/>
        <end position="35"/>
    </location>
</feature>
<reference evidence="2 3" key="1">
    <citation type="submission" date="2014-06" db="EMBL/GenBank/DDBJ databases">
        <authorList>
            <consortium name="DOE Joint Genome Institute"/>
            <person name="Kuo A."/>
            <person name="Kohler A."/>
            <person name="Nagy L.G."/>
            <person name="Floudas D."/>
            <person name="Copeland A."/>
            <person name="Barry K.W."/>
            <person name="Cichocki N."/>
            <person name="Veneault-Fourrey C."/>
            <person name="LaButti K."/>
            <person name="Lindquist E.A."/>
            <person name="Lipzen A."/>
            <person name="Lundell T."/>
            <person name="Morin E."/>
            <person name="Murat C."/>
            <person name="Sun H."/>
            <person name="Tunlid A."/>
            <person name="Henrissat B."/>
            <person name="Grigoriev I.V."/>
            <person name="Hibbett D.S."/>
            <person name="Martin F."/>
            <person name="Nordberg H.P."/>
            <person name="Cantor M.N."/>
            <person name="Hua S.X."/>
        </authorList>
    </citation>
    <scope>NUCLEOTIDE SEQUENCE [LARGE SCALE GENOMIC DNA]</scope>
    <source>
        <strain evidence="2 3">ATCC 200175</strain>
    </source>
</reference>
<accession>A0A0C9SZJ8</accession>
<feature type="region of interest" description="Disordered" evidence="1">
    <location>
        <begin position="581"/>
        <end position="603"/>
    </location>
</feature>
<dbReference type="HOGENOM" id="CLU_453868_0_0_1"/>
<keyword evidence="3" id="KW-1185">Reference proteome</keyword>
<evidence type="ECO:0000313" key="3">
    <source>
        <dbReference type="Proteomes" id="UP000053647"/>
    </source>
</evidence>
<sequence length="603" mass="66807">CADDDGHSYYKRNRCYYDDSESGSEDPGMLEESSRSLELKKVVTLNGMPFLDSLPLENEALIPEDPFEDASPDETEYEGYMGNGAGELQYWYRRTVLLMFPREHEEELMLAGQGVEYAIAQLQKTTTTPTAKERRMFQFVMDRLKVRDAYIWRAPTVNPSAARALAHATLVWNDLELWMSLTGKSGANQNLGTEQLLAARKKFGSEKVSVTLQQILESLAFKSRVELLKSLYTDAPDGERVAVVEWCDKQVEAALKTLKQPNVADVEALVELGVLRGLGFVAESIIPQLAKSSCPFDFWTTFIPTLHKNREVLMYSTASLNAEGNGPLDAKEIYLPLLAVSLQMAFSQWKSVYQQYGSRQSSTKMIDLISLCLDIGRVDLISDLLSDVAKEGRNRSPDVLTSTILPLLVDLRSNLTRRTVNICSPPFVNFFRLAVGLYMRDVLGPKPDISNVLQLRKVGCGCADCNSLDALLSSRTTRQHTFRMGQGRRRHLENLLRQLGNMVTMQTVYSGSPHGLSVTKAADTVIAASWKMKQSNAKTFLTSLGDEALLRTLLGSERKAVTKAIDGSLPITSIASFDAYRSTTSSGTPRINTSTASTSVSGP</sequence>
<dbReference type="EMBL" id="KN821710">
    <property type="protein sequence ID" value="KIJ04568.1"/>
    <property type="molecule type" value="Genomic_DNA"/>
</dbReference>
<name>A0A0C9SZJ8_PAXIN</name>
<evidence type="ECO:0000313" key="2">
    <source>
        <dbReference type="EMBL" id="KIJ04568.1"/>
    </source>
</evidence>
<feature type="non-terminal residue" evidence="2">
    <location>
        <position position="1"/>
    </location>
</feature>
<organism evidence="2 3">
    <name type="scientific">Paxillus involutus ATCC 200175</name>
    <dbReference type="NCBI Taxonomy" id="664439"/>
    <lineage>
        <taxon>Eukaryota</taxon>
        <taxon>Fungi</taxon>
        <taxon>Dikarya</taxon>
        <taxon>Basidiomycota</taxon>
        <taxon>Agaricomycotina</taxon>
        <taxon>Agaricomycetes</taxon>
        <taxon>Agaricomycetidae</taxon>
        <taxon>Boletales</taxon>
        <taxon>Paxilineae</taxon>
        <taxon>Paxillaceae</taxon>
        <taxon>Paxillus</taxon>
    </lineage>
</organism>
<dbReference type="AlphaFoldDB" id="A0A0C9SZJ8"/>
<evidence type="ECO:0000256" key="1">
    <source>
        <dbReference type="SAM" id="MobiDB-lite"/>
    </source>
</evidence>
<dbReference type="OrthoDB" id="3070576at2759"/>
<gene>
    <name evidence="2" type="ORF">PAXINDRAFT_159331</name>
</gene>
<feature type="non-terminal residue" evidence="2">
    <location>
        <position position="603"/>
    </location>
</feature>
<proteinExistence type="predicted"/>
<reference evidence="3" key="2">
    <citation type="submission" date="2015-01" db="EMBL/GenBank/DDBJ databases">
        <title>Evolutionary Origins and Diversification of the Mycorrhizal Mutualists.</title>
        <authorList>
            <consortium name="DOE Joint Genome Institute"/>
            <consortium name="Mycorrhizal Genomics Consortium"/>
            <person name="Kohler A."/>
            <person name="Kuo A."/>
            <person name="Nagy L.G."/>
            <person name="Floudas D."/>
            <person name="Copeland A."/>
            <person name="Barry K.W."/>
            <person name="Cichocki N."/>
            <person name="Veneault-Fourrey C."/>
            <person name="LaButti K."/>
            <person name="Lindquist E.A."/>
            <person name="Lipzen A."/>
            <person name="Lundell T."/>
            <person name="Morin E."/>
            <person name="Murat C."/>
            <person name="Riley R."/>
            <person name="Ohm R."/>
            <person name="Sun H."/>
            <person name="Tunlid A."/>
            <person name="Henrissat B."/>
            <person name="Grigoriev I.V."/>
            <person name="Hibbett D.S."/>
            <person name="Martin F."/>
        </authorList>
    </citation>
    <scope>NUCLEOTIDE SEQUENCE [LARGE SCALE GENOMIC DNA]</scope>
    <source>
        <strain evidence="3">ATCC 200175</strain>
    </source>
</reference>
<dbReference type="Proteomes" id="UP000053647">
    <property type="component" value="Unassembled WGS sequence"/>
</dbReference>